<dbReference type="Pfam" id="PF13246">
    <property type="entry name" value="Cation_ATPase"/>
    <property type="match status" value="1"/>
</dbReference>
<sequence length="902" mass="95504">MESIPDRHWHHVDGAEAARLLDTDPERGLDEDRAARRLRRFGENVLTGKRGRTDLERFLTQFHQPLVYILIAAGIVTAILGQWVDAGVIFGVVLVNAVVGYFQESKAVRALDSLAADLSVEAEVLRDGRTRRIPAPLVVPGDLVRLRSGDRVPADLRLVSGRELRLDESMLTGESLPVDKNPAPLPPDTVLAERRNMAYAGTLVGSGQGLGLAVATGDRTEIGRISNLIDTAGELETPLTRRIARFSRVLLLAILGLAAAAFVLGVLRRQPLGETFMAAVALAVGAIPEGLPAAVTIILAMGVSRMAGRKAIIRKLPAVETLGGTTVICSDKTGTLTENQMTVQAVFAGGRSYAVSGTGYGPEGSITPAHGPEAHEGSDAALTACLRAGLLCNDATIIVRDGRHLVEGDPTEGALLVSAGKFGLDRDRELAARPRLDELPFESERQSMATLHETPGRDGRTLLLKGAVERVLTCCAEGLTSSGEVGGLDREAVAEAQRAMAAAGLRVLAFARRELPGDARLDPAGTCADMVFLGLQGMMDPPRAEAGAAIAACRRAGIEVKMITGDHALTAEAVGRRLGLGGDRCGDGATCPVMTGREIAGLDDAGLAERVRDVPVFARVTPEQKLRLVTALQRNGEICAMTGDGVNDAPALKRADIGVAMGVTGTEAAKEAADMVLTDDNFATIEAAVEEGRGVFDNLIKFLAWTLPTNAGEGLVILAAVLFGTPLPILPVQILWINMTTAGCLGITLAFEPREPGIMDRPPRRPDRPLLDRAVLRRMAMVSLLLPACAFALFHRELAGGASMEAARTVAVNVFVMVEAFYLLSARSFTRSPLALGLSTNKWVLGGVGAMLVLQLLYSDLPVMHRLFASASMDLGQWAAVAGCGLAVHLLVELDKKLFPGI</sequence>
<dbReference type="GO" id="GO:0005886">
    <property type="term" value="C:plasma membrane"/>
    <property type="evidence" value="ECO:0007669"/>
    <property type="project" value="TreeGrafter"/>
</dbReference>
<evidence type="ECO:0000313" key="14">
    <source>
        <dbReference type="Proteomes" id="UP000007845"/>
    </source>
</evidence>
<organism evidence="13 14">
    <name type="scientific">Pseudodesulfovibrio mercurii</name>
    <dbReference type="NCBI Taxonomy" id="641491"/>
    <lineage>
        <taxon>Bacteria</taxon>
        <taxon>Pseudomonadati</taxon>
        <taxon>Thermodesulfobacteriota</taxon>
        <taxon>Desulfovibrionia</taxon>
        <taxon>Desulfovibrionales</taxon>
        <taxon>Desulfovibrionaceae</taxon>
    </lineage>
</organism>
<evidence type="ECO:0000259" key="12">
    <source>
        <dbReference type="SMART" id="SM00831"/>
    </source>
</evidence>
<dbReference type="InterPro" id="IPR018303">
    <property type="entry name" value="ATPase_P-typ_P_site"/>
</dbReference>
<dbReference type="GO" id="GO:0030007">
    <property type="term" value="P:intracellular potassium ion homeostasis"/>
    <property type="evidence" value="ECO:0007669"/>
    <property type="project" value="TreeGrafter"/>
</dbReference>
<dbReference type="PANTHER" id="PTHR43294">
    <property type="entry name" value="SODIUM/POTASSIUM-TRANSPORTING ATPASE SUBUNIT ALPHA"/>
    <property type="match status" value="1"/>
</dbReference>
<dbReference type="InterPro" id="IPR004014">
    <property type="entry name" value="ATPase_P-typ_cation-transptr_N"/>
</dbReference>
<feature type="transmembrane region" description="Helical" evidence="11">
    <location>
        <begin position="86"/>
        <end position="102"/>
    </location>
</feature>
<dbReference type="SMR" id="F0JIJ5"/>
<comment type="subcellular location">
    <subcellularLocation>
        <location evidence="1">Endomembrane system</location>
        <topology evidence="1">Multi-pass membrane protein</topology>
    </subcellularLocation>
</comment>
<dbReference type="InterPro" id="IPR036412">
    <property type="entry name" value="HAD-like_sf"/>
</dbReference>
<dbReference type="FunFam" id="2.70.150.10:FF:000160">
    <property type="entry name" value="Sarcoplasmic/endoplasmic reticulum calcium ATPase 1"/>
    <property type="match status" value="1"/>
</dbReference>
<dbReference type="Proteomes" id="UP000007845">
    <property type="component" value="Chromosome"/>
</dbReference>
<dbReference type="GO" id="GO:0005391">
    <property type="term" value="F:P-type sodium:potassium-exchanging transporter activity"/>
    <property type="evidence" value="ECO:0007669"/>
    <property type="project" value="TreeGrafter"/>
</dbReference>
<dbReference type="InterPro" id="IPR023214">
    <property type="entry name" value="HAD_sf"/>
</dbReference>
<dbReference type="SUPFAM" id="SSF81660">
    <property type="entry name" value="Metal cation-transporting ATPase, ATP-binding domain N"/>
    <property type="match status" value="1"/>
</dbReference>
<dbReference type="OrthoDB" id="9763278at2"/>
<dbReference type="InterPro" id="IPR023298">
    <property type="entry name" value="ATPase_P-typ_TM_dom_sf"/>
</dbReference>
<evidence type="ECO:0000256" key="11">
    <source>
        <dbReference type="SAM" id="Phobius"/>
    </source>
</evidence>
<evidence type="ECO:0000256" key="8">
    <source>
        <dbReference type="ARBA" id="ARBA00022967"/>
    </source>
</evidence>
<dbReference type="Gene3D" id="3.40.1110.10">
    <property type="entry name" value="Calcium-transporting ATPase, cytoplasmic domain N"/>
    <property type="match status" value="1"/>
</dbReference>
<dbReference type="SFLD" id="SFLDG00002">
    <property type="entry name" value="C1.7:_P-type_atpase_like"/>
    <property type="match status" value="1"/>
</dbReference>
<keyword evidence="14" id="KW-1185">Reference proteome</keyword>
<evidence type="ECO:0000256" key="6">
    <source>
        <dbReference type="ARBA" id="ARBA00022840"/>
    </source>
</evidence>
<dbReference type="SUPFAM" id="SSF81653">
    <property type="entry name" value="Calcium ATPase, transduction domain A"/>
    <property type="match status" value="1"/>
</dbReference>
<dbReference type="GO" id="GO:0012505">
    <property type="term" value="C:endomembrane system"/>
    <property type="evidence" value="ECO:0007669"/>
    <property type="project" value="UniProtKB-SubCell"/>
</dbReference>
<dbReference type="PRINTS" id="PR00120">
    <property type="entry name" value="HATPASE"/>
</dbReference>
<dbReference type="PANTHER" id="PTHR43294:SF20">
    <property type="entry name" value="P-TYPE ATPASE"/>
    <property type="match status" value="1"/>
</dbReference>
<dbReference type="GO" id="GO:1902600">
    <property type="term" value="P:proton transmembrane transport"/>
    <property type="evidence" value="ECO:0007669"/>
    <property type="project" value="TreeGrafter"/>
</dbReference>
<evidence type="ECO:0000256" key="5">
    <source>
        <dbReference type="ARBA" id="ARBA00022741"/>
    </source>
</evidence>
<dbReference type="EMBL" id="CP003220">
    <property type="protein sequence ID" value="EGB15429.1"/>
    <property type="molecule type" value="Genomic_DNA"/>
</dbReference>
<dbReference type="SFLD" id="SFLDS00003">
    <property type="entry name" value="Haloacid_Dehalogenase"/>
    <property type="match status" value="1"/>
</dbReference>
<evidence type="ECO:0000256" key="2">
    <source>
        <dbReference type="ARBA" id="ARBA00005675"/>
    </source>
</evidence>
<evidence type="ECO:0000256" key="7">
    <source>
        <dbReference type="ARBA" id="ARBA00022842"/>
    </source>
</evidence>
<gene>
    <name evidence="13" type="ORF">DND132_2225</name>
</gene>
<keyword evidence="8" id="KW-1278">Translocase</keyword>
<dbReference type="eggNOG" id="COG0474">
    <property type="taxonomic scope" value="Bacteria"/>
</dbReference>
<dbReference type="Pfam" id="PF08282">
    <property type="entry name" value="Hydrolase_3"/>
    <property type="match status" value="1"/>
</dbReference>
<feature type="transmembrane region" description="Helical" evidence="11">
    <location>
        <begin position="729"/>
        <end position="751"/>
    </location>
</feature>
<feature type="transmembrane region" description="Helical" evidence="11">
    <location>
        <begin position="58"/>
        <end position="80"/>
    </location>
</feature>
<keyword evidence="3" id="KW-0597">Phosphoprotein</keyword>
<dbReference type="InterPro" id="IPR044492">
    <property type="entry name" value="P_typ_ATPase_HD_dom"/>
</dbReference>
<dbReference type="SFLD" id="SFLDF00027">
    <property type="entry name" value="p-type_atpase"/>
    <property type="match status" value="1"/>
</dbReference>
<feature type="transmembrane region" description="Helical" evidence="11">
    <location>
        <begin position="836"/>
        <end position="858"/>
    </location>
</feature>
<keyword evidence="4 11" id="KW-0812">Transmembrane</keyword>
<dbReference type="KEGG" id="ddn:DND132_2225"/>
<keyword evidence="5" id="KW-0547">Nucleotide-binding</keyword>
<dbReference type="GO" id="GO:0016887">
    <property type="term" value="F:ATP hydrolysis activity"/>
    <property type="evidence" value="ECO:0007669"/>
    <property type="project" value="InterPro"/>
</dbReference>
<dbReference type="HOGENOM" id="CLU_002360_4_1_7"/>
<dbReference type="InterPro" id="IPR008250">
    <property type="entry name" value="ATPase_P-typ_transduc_dom_A_sf"/>
</dbReference>
<evidence type="ECO:0000256" key="10">
    <source>
        <dbReference type="ARBA" id="ARBA00023136"/>
    </source>
</evidence>
<keyword evidence="9 11" id="KW-1133">Transmembrane helix</keyword>
<dbReference type="FunFam" id="3.40.50.1000:FF:000001">
    <property type="entry name" value="Phospholipid-transporting ATPase IC"/>
    <property type="match status" value="1"/>
</dbReference>
<dbReference type="GO" id="GO:0006883">
    <property type="term" value="P:intracellular sodium ion homeostasis"/>
    <property type="evidence" value="ECO:0007669"/>
    <property type="project" value="TreeGrafter"/>
</dbReference>
<name>F0JIJ5_9BACT</name>
<feature type="transmembrane region" description="Helical" evidence="11">
    <location>
        <begin position="775"/>
        <end position="794"/>
    </location>
</feature>
<dbReference type="PROSITE" id="PS00154">
    <property type="entry name" value="ATPASE_E1_E2"/>
    <property type="match status" value="1"/>
</dbReference>
<dbReference type="SUPFAM" id="SSF81665">
    <property type="entry name" value="Calcium ATPase, transmembrane domain M"/>
    <property type="match status" value="1"/>
</dbReference>
<dbReference type="FunFam" id="3.40.50.1000:FF:000028">
    <property type="entry name" value="Calcium-transporting P-type ATPase, putative"/>
    <property type="match status" value="1"/>
</dbReference>
<evidence type="ECO:0000313" key="13">
    <source>
        <dbReference type="EMBL" id="EGB15429.1"/>
    </source>
</evidence>
<dbReference type="STRING" id="641491.DND132_2225"/>
<feature type="transmembrane region" description="Helical" evidence="11">
    <location>
        <begin position="878"/>
        <end position="894"/>
    </location>
</feature>
<dbReference type="NCBIfam" id="TIGR01494">
    <property type="entry name" value="ATPase_P-type"/>
    <property type="match status" value="2"/>
</dbReference>
<keyword evidence="7" id="KW-0460">Magnesium</keyword>
<evidence type="ECO:0000256" key="3">
    <source>
        <dbReference type="ARBA" id="ARBA00022553"/>
    </source>
</evidence>
<dbReference type="Gene3D" id="3.40.50.1000">
    <property type="entry name" value="HAD superfamily/HAD-like"/>
    <property type="match status" value="1"/>
</dbReference>
<dbReference type="Pfam" id="PF00122">
    <property type="entry name" value="E1-E2_ATPase"/>
    <property type="match status" value="1"/>
</dbReference>
<dbReference type="InterPro" id="IPR059000">
    <property type="entry name" value="ATPase_P-type_domA"/>
</dbReference>
<feature type="transmembrane region" description="Helical" evidence="11">
    <location>
        <begin position="249"/>
        <end position="267"/>
    </location>
</feature>
<dbReference type="GO" id="GO:0036376">
    <property type="term" value="P:sodium ion export across plasma membrane"/>
    <property type="evidence" value="ECO:0007669"/>
    <property type="project" value="TreeGrafter"/>
</dbReference>
<dbReference type="GO" id="GO:1990573">
    <property type="term" value="P:potassium ion import across plasma membrane"/>
    <property type="evidence" value="ECO:0007669"/>
    <property type="project" value="TreeGrafter"/>
</dbReference>
<evidence type="ECO:0000256" key="1">
    <source>
        <dbReference type="ARBA" id="ARBA00004127"/>
    </source>
</evidence>
<dbReference type="InterPro" id="IPR050510">
    <property type="entry name" value="Cation_transp_ATPase_P-type"/>
</dbReference>
<feature type="domain" description="Cation-transporting P-type ATPase N-terminal" evidence="12">
    <location>
        <begin position="8"/>
        <end position="82"/>
    </location>
</feature>
<keyword evidence="6" id="KW-0067">ATP-binding</keyword>
<proteinExistence type="inferred from homology"/>
<accession>F0JIJ5</accession>
<dbReference type="SMART" id="SM00831">
    <property type="entry name" value="Cation_ATPase_N"/>
    <property type="match status" value="1"/>
</dbReference>
<protein>
    <submittedName>
        <fullName evidence="13">ATPase, P-type (Transporting), HAD superfamily, subfamily IC</fullName>
    </submittedName>
</protein>
<dbReference type="InterPro" id="IPR001757">
    <property type="entry name" value="P_typ_ATPase"/>
</dbReference>
<dbReference type="Pfam" id="PF00690">
    <property type="entry name" value="Cation_ATPase_N"/>
    <property type="match status" value="1"/>
</dbReference>
<dbReference type="PRINTS" id="PR00119">
    <property type="entry name" value="CATATPASE"/>
</dbReference>
<dbReference type="Gene3D" id="2.70.150.10">
    <property type="entry name" value="Calcium-transporting ATPase, cytoplasmic transduction domain A"/>
    <property type="match status" value="1"/>
</dbReference>
<dbReference type="Pfam" id="PF00689">
    <property type="entry name" value="Cation_ATPase_C"/>
    <property type="match status" value="1"/>
</dbReference>
<dbReference type="InterPro" id="IPR023299">
    <property type="entry name" value="ATPase_P-typ_cyto_dom_N"/>
</dbReference>
<comment type="similarity">
    <text evidence="2">Belongs to the cation transport ATPase (P-type) (TC 3.A.3) family. Type IIA subfamily.</text>
</comment>
<dbReference type="InterPro" id="IPR006068">
    <property type="entry name" value="ATPase_P-typ_cation-transptr_C"/>
</dbReference>
<keyword evidence="10 11" id="KW-0472">Membrane</keyword>
<dbReference type="RefSeq" id="WP_014322855.1">
    <property type="nucleotide sequence ID" value="NC_016803.1"/>
</dbReference>
<reference evidence="13 14" key="1">
    <citation type="journal article" date="2011" name="J. Bacteriol.">
        <title>Genome sequence of the mercury-methylating strain Desulfovibrio desulfuricans ND132.</title>
        <authorList>
            <person name="Brown S.D."/>
            <person name="Gilmour C.C."/>
            <person name="Kucken A.M."/>
            <person name="Wall J.D."/>
            <person name="Elias D.A."/>
            <person name="Brandt C.C."/>
            <person name="Podar M."/>
            <person name="Chertkov O."/>
            <person name="Held B."/>
            <person name="Bruce D.C."/>
            <person name="Detter J.C."/>
            <person name="Tapia R."/>
            <person name="Han C.S."/>
            <person name="Goodwin L.A."/>
            <person name="Cheng J.F."/>
            <person name="Pitluck S."/>
            <person name="Woyke T."/>
            <person name="Mikhailova N."/>
            <person name="Ivanova N.N."/>
            <person name="Han J."/>
            <person name="Lucas S."/>
            <person name="Lapidus A.L."/>
            <person name="Land M.L."/>
            <person name="Hauser L.J."/>
            <person name="Palumbo A.V."/>
        </authorList>
    </citation>
    <scope>NUCLEOTIDE SEQUENCE [LARGE SCALE GENOMIC DNA]</scope>
    <source>
        <strain evidence="13 14">ND132</strain>
    </source>
</reference>
<feature type="transmembrane region" description="Helical" evidence="11">
    <location>
        <begin position="806"/>
        <end position="824"/>
    </location>
</feature>
<evidence type="ECO:0000256" key="9">
    <source>
        <dbReference type="ARBA" id="ARBA00022989"/>
    </source>
</evidence>
<feature type="transmembrane region" description="Helical" evidence="11">
    <location>
        <begin position="702"/>
        <end position="723"/>
    </location>
</feature>
<dbReference type="Gene3D" id="1.20.1110.10">
    <property type="entry name" value="Calcium-transporting ATPase, transmembrane domain"/>
    <property type="match status" value="1"/>
</dbReference>
<dbReference type="GO" id="GO:0005524">
    <property type="term" value="F:ATP binding"/>
    <property type="evidence" value="ECO:0007669"/>
    <property type="project" value="UniProtKB-KW"/>
</dbReference>
<dbReference type="AlphaFoldDB" id="F0JIJ5"/>
<evidence type="ECO:0000256" key="4">
    <source>
        <dbReference type="ARBA" id="ARBA00022692"/>
    </source>
</evidence>
<dbReference type="SUPFAM" id="SSF56784">
    <property type="entry name" value="HAD-like"/>
    <property type="match status" value="1"/>
</dbReference>
<feature type="transmembrane region" description="Helical" evidence="11">
    <location>
        <begin position="279"/>
        <end position="304"/>
    </location>
</feature>